<dbReference type="Gene3D" id="1.10.10.10">
    <property type="entry name" value="Winged helix-like DNA-binding domain superfamily/Winged helix DNA-binding domain"/>
    <property type="match status" value="1"/>
</dbReference>
<accession>A0ABT5U952</accession>
<evidence type="ECO:0000313" key="3">
    <source>
        <dbReference type="Proteomes" id="UP001528823"/>
    </source>
</evidence>
<gene>
    <name evidence="2" type="ORF">ORQ98_13035</name>
</gene>
<evidence type="ECO:0000313" key="2">
    <source>
        <dbReference type="EMBL" id="MDE1462893.1"/>
    </source>
</evidence>
<sequence length="76" mass="9003">MLLELRDYIKEQRSVSLERLAKHFHTPALVIEDMLKHWEHKSVITKHNPKRCNKSCSGCNVQTSTIYCYSLYTLHE</sequence>
<comment type="caution">
    <text evidence="2">The sequence shown here is derived from an EMBL/GenBank/DDBJ whole genome shotgun (WGS) entry which is preliminary data.</text>
</comment>
<organism evidence="2 3">
    <name type="scientific">Spartinivicinus poritis</name>
    <dbReference type="NCBI Taxonomy" id="2994640"/>
    <lineage>
        <taxon>Bacteria</taxon>
        <taxon>Pseudomonadati</taxon>
        <taxon>Pseudomonadota</taxon>
        <taxon>Gammaproteobacteria</taxon>
        <taxon>Oceanospirillales</taxon>
        <taxon>Zooshikellaceae</taxon>
        <taxon>Spartinivicinus</taxon>
    </lineage>
</organism>
<feature type="domain" description="Transcriptional regulator HTH-type FeoC" evidence="1">
    <location>
        <begin position="1"/>
        <end position="67"/>
    </location>
</feature>
<keyword evidence="3" id="KW-1185">Reference proteome</keyword>
<dbReference type="InterPro" id="IPR036390">
    <property type="entry name" value="WH_DNA-bd_sf"/>
</dbReference>
<proteinExistence type="predicted"/>
<dbReference type="Proteomes" id="UP001528823">
    <property type="component" value="Unassembled WGS sequence"/>
</dbReference>
<dbReference type="SUPFAM" id="SSF46785">
    <property type="entry name" value="Winged helix' DNA-binding domain"/>
    <property type="match status" value="1"/>
</dbReference>
<dbReference type="InterPro" id="IPR015102">
    <property type="entry name" value="Tscrpt_reg_HTH_FeoC"/>
</dbReference>
<dbReference type="RefSeq" id="WP_274689243.1">
    <property type="nucleotide sequence ID" value="NZ_JAPMOU010000015.1"/>
</dbReference>
<dbReference type="Pfam" id="PF09012">
    <property type="entry name" value="FeoC"/>
    <property type="match status" value="1"/>
</dbReference>
<dbReference type="InterPro" id="IPR036388">
    <property type="entry name" value="WH-like_DNA-bd_sf"/>
</dbReference>
<evidence type="ECO:0000259" key="1">
    <source>
        <dbReference type="Pfam" id="PF09012"/>
    </source>
</evidence>
<dbReference type="EMBL" id="JAPMOU010000015">
    <property type="protein sequence ID" value="MDE1462893.1"/>
    <property type="molecule type" value="Genomic_DNA"/>
</dbReference>
<name>A0ABT5U952_9GAMM</name>
<protein>
    <submittedName>
        <fullName evidence="2">FeoC-like transcriptional regulator</fullName>
    </submittedName>
</protein>
<reference evidence="2 3" key="1">
    <citation type="submission" date="2022-11" db="EMBL/GenBank/DDBJ databases">
        <title>Spartinivicinus poritis sp. nov., isolated from scleractinian coral Porites lutea.</title>
        <authorList>
            <person name="Zhang G."/>
            <person name="Cai L."/>
            <person name="Wei Q."/>
        </authorList>
    </citation>
    <scope>NUCLEOTIDE SEQUENCE [LARGE SCALE GENOMIC DNA]</scope>
    <source>
        <strain evidence="2 3">A2-2</strain>
    </source>
</reference>